<keyword evidence="2" id="KW-1185">Reference proteome</keyword>
<evidence type="ECO:0000313" key="1">
    <source>
        <dbReference type="EMBL" id="KAB7496795.1"/>
    </source>
</evidence>
<dbReference type="AlphaFoldDB" id="A0A5N5SRK0"/>
<name>A0A5N5SRK0_9CRUS</name>
<accession>A0A5N5SRK0</accession>
<organism evidence="1 2">
    <name type="scientific">Armadillidium nasatum</name>
    <dbReference type="NCBI Taxonomy" id="96803"/>
    <lineage>
        <taxon>Eukaryota</taxon>
        <taxon>Metazoa</taxon>
        <taxon>Ecdysozoa</taxon>
        <taxon>Arthropoda</taxon>
        <taxon>Crustacea</taxon>
        <taxon>Multicrustacea</taxon>
        <taxon>Malacostraca</taxon>
        <taxon>Eumalacostraca</taxon>
        <taxon>Peracarida</taxon>
        <taxon>Isopoda</taxon>
        <taxon>Oniscidea</taxon>
        <taxon>Crinocheta</taxon>
        <taxon>Armadillidiidae</taxon>
        <taxon>Armadillidium</taxon>
    </lineage>
</organism>
<comment type="caution">
    <text evidence="1">The sequence shown here is derived from an EMBL/GenBank/DDBJ whole genome shotgun (WGS) entry which is preliminary data.</text>
</comment>
<dbReference type="OrthoDB" id="6355084at2759"/>
<dbReference type="Proteomes" id="UP000326759">
    <property type="component" value="Unassembled WGS sequence"/>
</dbReference>
<evidence type="ECO:0000313" key="2">
    <source>
        <dbReference type="Proteomes" id="UP000326759"/>
    </source>
</evidence>
<sequence>MESVVQIIVPELSCLNQGSSDNLGTTISEGQANVEFISANNSPIVSANTTTFRGTSLRGVKDSLSALAAAAELDQQNHVNNIIGETKLITISSCKKMSPSVLSDISDKDDSNQIFRSCSYENKVLSYRPLPLAPFLSSSDPDVTFYNEVYHYLCSATFPEGSSEVYKRLIKKRASNYLINSKGELLFGIKSPRQVITCLNDQSRVLQTSHVDKDTGSSKGLWSI</sequence>
<protein>
    <submittedName>
        <fullName evidence="1">Uncharacterized protein</fullName>
    </submittedName>
</protein>
<dbReference type="EMBL" id="SEYY01021028">
    <property type="protein sequence ID" value="KAB7496795.1"/>
    <property type="molecule type" value="Genomic_DNA"/>
</dbReference>
<gene>
    <name evidence="1" type="ORF">Anas_01969</name>
</gene>
<reference evidence="1 2" key="1">
    <citation type="journal article" date="2019" name="PLoS Biol.">
        <title>Sex chromosomes control vertical transmission of feminizing Wolbachia symbionts in an isopod.</title>
        <authorList>
            <person name="Becking T."/>
            <person name="Chebbi M.A."/>
            <person name="Giraud I."/>
            <person name="Moumen B."/>
            <person name="Laverre T."/>
            <person name="Caubet Y."/>
            <person name="Peccoud J."/>
            <person name="Gilbert C."/>
            <person name="Cordaux R."/>
        </authorList>
    </citation>
    <scope>NUCLEOTIDE SEQUENCE [LARGE SCALE GENOMIC DNA]</scope>
    <source>
        <strain evidence="1">ANa2</strain>
        <tissue evidence="1">Whole body excluding digestive tract and cuticle</tissue>
    </source>
</reference>
<proteinExistence type="predicted"/>